<reference evidence="3 4" key="1">
    <citation type="journal article" date="2016" name="Sci. Rep.">
        <title>Metabolic traits of an uncultured archaeal lineage -MSBL1- from brine pools of the Red Sea.</title>
        <authorList>
            <person name="Mwirichia R."/>
            <person name="Alam I."/>
            <person name="Rashid M."/>
            <person name="Vinu M."/>
            <person name="Ba-Alawi W."/>
            <person name="Anthony Kamau A."/>
            <person name="Kamanda Ngugi D."/>
            <person name="Goker M."/>
            <person name="Klenk H.P."/>
            <person name="Bajic V."/>
            <person name="Stingl U."/>
        </authorList>
    </citation>
    <scope>NUCLEOTIDE SEQUENCE [LARGE SCALE GENOMIC DNA]</scope>
    <source>
        <strain evidence="3">SCGC-AAA261F17</strain>
    </source>
</reference>
<evidence type="ECO:0000313" key="3">
    <source>
        <dbReference type="EMBL" id="KXB02228.1"/>
    </source>
</evidence>
<dbReference type="InterPro" id="IPR007368">
    <property type="entry name" value="DUF434"/>
</dbReference>
<evidence type="ECO:0008006" key="5">
    <source>
        <dbReference type="Google" id="ProtNLM"/>
    </source>
</evidence>
<dbReference type="PANTHER" id="PTHR42252">
    <property type="entry name" value="DUF5616 DOMAIN-CONTAINING PROTEIN"/>
    <property type="match status" value="1"/>
</dbReference>
<dbReference type="AlphaFoldDB" id="A0A133V718"/>
<dbReference type="InterPro" id="IPR041652">
    <property type="entry name" value="DUF5616"/>
</dbReference>
<accession>A0A133V718</accession>
<dbReference type="Pfam" id="PF04256">
    <property type="entry name" value="DUF434"/>
    <property type="match status" value="1"/>
</dbReference>
<evidence type="ECO:0000313" key="4">
    <source>
        <dbReference type="Proteomes" id="UP000070035"/>
    </source>
</evidence>
<dbReference type="Proteomes" id="UP000070035">
    <property type="component" value="Unassembled WGS sequence"/>
</dbReference>
<feature type="domain" description="DUF434" evidence="1">
    <location>
        <begin position="7"/>
        <end position="57"/>
    </location>
</feature>
<protein>
    <recommendedName>
        <fullName evidence="5">DUF434 domain-containing protein</fullName>
    </recommendedName>
</protein>
<organism evidence="3 4">
    <name type="scientific">candidate division MSBL1 archaeon SCGC-AAA261F17</name>
    <dbReference type="NCBI Taxonomy" id="1698274"/>
    <lineage>
        <taxon>Archaea</taxon>
        <taxon>Methanobacteriati</taxon>
        <taxon>Methanobacteriota</taxon>
        <taxon>candidate division MSBL1</taxon>
    </lineage>
</organism>
<evidence type="ECO:0000259" key="2">
    <source>
        <dbReference type="Pfam" id="PF18481"/>
    </source>
</evidence>
<gene>
    <name evidence="3" type="ORF">AKJ44_00990</name>
</gene>
<sequence length="217" mass="24530">MLSPEVRKSIKNLRYLLNQGYPRSSAVEFVSNHYRLELDQRHLLARCVFSKEEATDHQDRVIDVGEVRDRRLGVDGYNVLISVESVLGGEQVVKCDDGFIRDLQAIFGKYKISDVTEKAIDEILNVVDEANPKEVAFFYDKQVSRSGELAGMTRGKLEERDLNGDAKTTVGTDADVRNFEVVASSDRAIIKKSDRVWDISAEILKHKEANLLDLTKI</sequence>
<keyword evidence="4" id="KW-1185">Reference proteome</keyword>
<evidence type="ECO:0000259" key="1">
    <source>
        <dbReference type="Pfam" id="PF04256"/>
    </source>
</evidence>
<dbReference type="EMBL" id="LHXY01000008">
    <property type="protein sequence ID" value="KXB02228.1"/>
    <property type="molecule type" value="Genomic_DNA"/>
</dbReference>
<feature type="domain" description="DUF5616" evidence="2">
    <location>
        <begin position="66"/>
        <end position="201"/>
    </location>
</feature>
<comment type="caution">
    <text evidence="3">The sequence shown here is derived from an EMBL/GenBank/DDBJ whole genome shotgun (WGS) entry which is preliminary data.</text>
</comment>
<proteinExistence type="predicted"/>
<dbReference type="PANTHER" id="PTHR42252:SF1">
    <property type="entry name" value="DUF434 DOMAIN-CONTAINING PROTEIN"/>
    <property type="match status" value="1"/>
</dbReference>
<dbReference type="Pfam" id="PF18481">
    <property type="entry name" value="DUF5616"/>
    <property type="match status" value="1"/>
</dbReference>
<name>A0A133V718_9EURY</name>